<dbReference type="AlphaFoldDB" id="A0AAJ6MN86"/>
<evidence type="ECO:0000313" key="1">
    <source>
        <dbReference type="EMBL" id="WWE92054.1"/>
    </source>
</evidence>
<proteinExistence type="predicted"/>
<dbReference type="Proteomes" id="UP000500895">
    <property type="component" value="Chromosome"/>
</dbReference>
<gene>
    <name evidence="1" type="ORF">HAV00_33145</name>
</gene>
<dbReference type="RefSeq" id="WP_244637535.1">
    <property type="nucleotide sequence ID" value="NZ_CP050066.2"/>
</dbReference>
<protein>
    <submittedName>
        <fullName evidence="1">Uncharacterized protein</fullName>
    </submittedName>
</protein>
<sequence length="54" mass="6169">MQAVYAATRPLWPVLRRISRRLVTSTGQIGRAMIRVAREGYPRKVLEMADINSL</sequence>
<dbReference type="EMBL" id="CP050066">
    <property type="protein sequence ID" value="WWE92054.1"/>
    <property type="molecule type" value="Genomic_DNA"/>
</dbReference>
<reference evidence="1 2" key="1">
    <citation type="journal article" date="2020" name="Int. J. Syst. Evol. Microbiol.">
        <title>Description and complete genome sequences of Bradyrhizobium symbiodeficiens sp. nov., a non-symbiotic bacterium associated with legumes native to Canada.</title>
        <authorList>
            <person name="Bromfield E.S.P."/>
            <person name="Cloutier S."/>
            <person name="Nguyen H.D.T."/>
        </authorList>
    </citation>
    <scope>NUCLEOTIDE SEQUENCE [LARGE SCALE GENOMIC DNA]</scope>
    <source>
        <strain evidence="1 2">101S1MB</strain>
    </source>
</reference>
<organism evidence="1 2">
    <name type="scientific">Bradyrhizobium symbiodeficiens</name>
    <dbReference type="NCBI Taxonomy" id="1404367"/>
    <lineage>
        <taxon>Bacteria</taxon>
        <taxon>Pseudomonadati</taxon>
        <taxon>Pseudomonadota</taxon>
        <taxon>Alphaproteobacteria</taxon>
        <taxon>Hyphomicrobiales</taxon>
        <taxon>Nitrobacteraceae</taxon>
        <taxon>Bradyrhizobium</taxon>
    </lineage>
</organism>
<evidence type="ECO:0000313" key="2">
    <source>
        <dbReference type="Proteomes" id="UP000500895"/>
    </source>
</evidence>
<accession>A0AAJ6MN86</accession>
<name>A0AAJ6MN86_9BRAD</name>